<evidence type="ECO:0000313" key="4">
    <source>
        <dbReference type="EMBL" id="VBB45531.1"/>
    </source>
</evidence>
<reference evidence="4" key="1">
    <citation type="submission" date="2018-07" db="EMBL/GenBank/DDBJ databases">
        <authorList>
            <consortium name="Genoscope - CEA"/>
            <person name="William W."/>
        </authorList>
    </citation>
    <scope>NUCLEOTIDE SEQUENCE</scope>
    <source>
        <strain evidence="4">IK1</strain>
    </source>
</reference>
<dbReference type="SUPFAM" id="SSF51735">
    <property type="entry name" value="NAD(P)-binding Rossmann-fold domains"/>
    <property type="match status" value="1"/>
</dbReference>
<dbReference type="PROSITE" id="PS51201">
    <property type="entry name" value="RCK_N"/>
    <property type="match status" value="1"/>
</dbReference>
<dbReference type="GO" id="GO:0015079">
    <property type="term" value="F:potassium ion transmembrane transporter activity"/>
    <property type="evidence" value="ECO:0007669"/>
    <property type="project" value="InterPro"/>
</dbReference>
<keyword evidence="1" id="KW-0813">Transport</keyword>
<dbReference type="AlphaFoldDB" id="A0A653AC16"/>
<accession>A0A653AC16</accession>
<dbReference type="Gene3D" id="3.40.50.720">
    <property type="entry name" value="NAD(P)-binding Rossmann-like Domain"/>
    <property type="match status" value="1"/>
</dbReference>
<dbReference type="Pfam" id="PF02254">
    <property type="entry name" value="TrkA_N"/>
    <property type="match status" value="1"/>
</dbReference>
<feature type="domain" description="RCK N-terminal" evidence="3">
    <location>
        <begin position="4"/>
        <end position="124"/>
    </location>
</feature>
<proteinExistence type="predicted"/>
<organism evidence="4">
    <name type="scientific">Uncultured Desulfatiglans sp</name>
    <dbReference type="NCBI Taxonomy" id="1748965"/>
    <lineage>
        <taxon>Bacteria</taxon>
        <taxon>Pseudomonadati</taxon>
        <taxon>Thermodesulfobacteriota</taxon>
        <taxon>Desulfobacteria</taxon>
        <taxon>Desulfatiglandales</taxon>
        <taxon>Desulfatiglandaceae</taxon>
        <taxon>Desulfatiglans</taxon>
        <taxon>environmental samples</taxon>
    </lineage>
</organism>
<dbReference type="PANTHER" id="PTHR43833">
    <property type="entry name" value="POTASSIUM CHANNEL PROTEIN 2-RELATED-RELATED"/>
    <property type="match status" value="1"/>
</dbReference>
<dbReference type="InterPro" id="IPR036291">
    <property type="entry name" value="NAD(P)-bd_dom_sf"/>
</dbReference>
<dbReference type="InterPro" id="IPR006036">
    <property type="entry name" value="K_uptake_TrkA"/>
</dbReference>
<keyword evidence="1" id="KW-0633">Potassium transport</keyword>
<dbReference type="PRINTS" id="PR00335">
    <property type="entry name" value="KUPTAKETRKA"/>
</dbReference>
<keyword evidence="2" id="KW-0630">Potassium</keyword>
<dbReference type="InterPro" id="IPR050721">
    <property type="entry name" value="Trk_Ktr_HKT_K-transport"/>
</dbReference>
<dbReference type="InterPro" id="IPR003148">
    <property type="entry name" value="RCK_N"/>
</dbReference>
<gene>
    <name evidence="4" type="ORF">TRIP_B350482</name>
</gene>
<evidence type="ECO:0000256" key="2">
    <source>
        <dbReference type="ARBA" id="ARBA00022958"/>
    </source>
</evidence>
<dbReference type="EMBL" id="UPXX01000029">
    <property type="protein sequence ID" value="VBB45531.1"/>
    <property type="molecule type" value="Genomic_DNA"/>
</dbReference>
<protein>
    <submittedName>
        <fullName evidence="4">TrkA-N domain protein</fullName>
    </submittedName>
</protein>
<evidence type="ECO:0000256" key="1">
    <source>
        <dbReference type="ARBA" id="ARBA00022538"/>
    </source>
</evidence>
<dbReference type="GO" id="GO:0005886">
    <property type="term" value="C:plasma membrane"/>
    <property type="evidence" value="ECO:0007669"/>
    <property type="project" value="InterPro"/>
</dbReference>
<name>A0A653AC16_UNCDX</name>
<dbReference type="PANTHER" id="PTHR43833:SF8">
    <property type="entry name" value="TRK SYSTEM POTASSIUM UPTAKE PROTEIN TRKA"/>
    <property type="match status" value="1"/>
</dbReference>
<keyword evidence="1" id="KW-0406">Ion transport</keyword>
<evidence type="ECO:0000259" key="3">
    <source>
        <dbReference type="PROSITE" id="PS51201"/>
    </source>
</evidence>
<sequence length="146" mass="15838">MKNSRTIVILGCGRLGAYLAIQLSRSGDSVVVIDRDETAFDSLSADFSGFRILGDGTHMQVLRKAGVEKADIFISTTDNDNVNVMTAQVARKIFDVPQVLARVLDPKREEIFTQLGIDAICTTTLSAHVFLQTIANGPEKPKGARS</sequence>